<proteinExistence type="predicted"/>
<evidence type="ECO:0000313" key="1">
    <source>
        <dbReference type="EMBL" id="MBX71901.1"/>
    </source>
</evidence>
<protein>
    <submittedName>
        <fullName evidence="1">Uncharacterized protein</fullName>
    </submittedName>
</protein>
<sequence length="63" mass="7142">MVVVCAFYGSLIFCCYGSYELYLFSCASSCLLNLLSTHGVHCYCEGEKVDTLMNLISFKLKFY</sequence>
<reference evidence="1" key="1">
    <citation type="submission" date="2018-02" db="EMBL/GenBank/DDBJ databases">
        <title>Rhizophora mucronata_Transcriptome.</title>
        <authorList>
            <person name="Meera S.P."/>
            <person name="Sreeshan A."/>
            <person name="Augustine A."/>
        </authorList>
    </citation>
    <scope>NUCLEOTIDE SEQUENCE</scope>
    <source>
        <tissue evidence="1">Leaf</tissue>
    </source>
</reference>
<dbReference type="EMBL" id="GGEC01091417">
    <property type="protein sequence ID" value="MBX71901.1"/>
    <property type="molecule type" value="Transcribed_RNA"/>
</dbReference>
<accession>A0A2P2QYB2</accession>
<dbReference type="AlphaFoldDB" id="A0A2P2QYB2"/>
<organism evidence="1">
    <name type="scientific">Rhizophora mucronata</name>
    <name type="common">Asiatic mangrove</name>
    <dbReference type="NCBI Taxonomy" id="61149"/>
    <lineage>
        <taxon>Eukaryota</taxon>
        <taxon>Viridiplantae</taxon>
        <taxon>Streptophyta</taxon>
        <taxon>Embryophyta</taxon>
        <taxon>Tracheophyta</taxon>
        <taxon>Spermatophyta</taxon>
        <taxon>Magnoliopsida</taxon>
        <taxon>eudicotyledons</taxon>
        <taxon>Gunneridae</taxon>
        <taxon>Pentapetalae</taxon>
        <taxon>rosids</taxon>
        <taxon>fabids</taxon>
        <taxon>Malpighiales</taxon>
        <taxon>Rhizophoraceae</taxon>
        <taxon>Rhizophora</taxon>
    </lineage>
</organism>
<name>A0A2P2QYB2_RHIMU</name>